<keyword evidence="5" id="KW-0378">Hydrolase</keyword>
<dbReference type="PIRSF" id="PIRSF001123">
    <property type="entry name" value="PepA_GA"/>
    <property type="match status" value="1"/>
</dbReference>
<dbReference type="InterPro" id="IPR008007">
    <property type="entry name" value="Peptidase_M42"/>
</dbReference>
<dbReference type="SUPFAM" id="SSF53187">
    <property type="entry name" value="Zn-dependent exopeptidases"/>
    <property type="match status" value="1"/>
</dbReference>
<evidence type="ECO:0000256" key="3">
    <source>
        <dbReference type="ARBA" id="ARBA00022670"/>
    </source>
</evidence>
<organism evidence="9">
    <name type="scientific">candidate division WOR-3 bacterium</name>
    <dbReference type="NCBI Taxonomy" id="2052148"/>
    <lineage>
        <taxon>Bacteria</taxon>
        <taxon>Bacteria division WOR-3</taxon>
    </lineage>
</organism>
<feature type="binding site" evidence="8">
    <location>
        <position position="311"/>
    </location>
    <ligand>
        <name>Zn(2+)</name>
        <dbReference type="ChEBI" id="CHEBI:29105"/>
        <label>2</label>
    </ligand>
</feature>
<dbReference type="SUPFAM" id="SSF101821">
    <property type="entry name" value="Aminopeptidase/glucanase lid domain"/>
    <property type="match status" value="1"/>
</dbReference>
<dbReference type="EMBL" id="DSTT01000006">
    <property type="protein sequence ID" value="HFK24312.1"/>
    <property type="molecule type" value="Genomic_DNA"/>
</dbReference>
<feature type="binding site" evidence="8">
    <location>
        <position position="175"/>
    </location>
    <ligand>
        <name>Zn(2+)</name>
        <dbReference type="ChEBI" id="CHEBI:29105"/>
        <label>1</label>
    </ligand>
</feature>
<comment type="similarity">
    <text evidence="1 6">Belongs to the peptidase M42 family.</text>
</comment>
<evidence type="ECO:0000313" key="9">
    <source>
        <dbReference type="EMBL" id="HFK24312.1"/>
    </source>
</evidence>
<accession>A0A7C3J7B1</accession>
<feature type="binding site" evidence="8">
    <location>
        <position position="208"/>
    </location>
    <ligand>
        <name>Zn(2+)</name>
        <dbReference type="ChEBI" id="CHEBI:29105"/>
        <label>2</label>
    </ligand>
</feature>
<feature type="binding site" evidence="8">
    <location>
        <position position="175"/>
    </location>
    <ligand>
        <name>Zn(2+)</name>
        <dbReference type="ChEBI" id="CHEBI:29105"/>
        <label>2</label>
    </ligand>
</feature>
<evidence type="ECO:0000256" key="2">
    <source>
        <dbReference type="ARBA" id="ARBA00022438"/>
    </source>
</evidence>
<protein>
    <submittedName>
        <fullName evidence="9">M42 family peptidase</fullName>
    </submittedName>
</protein>
<feature type="binding site" evidence="8">
    <location>
        <position position="66"/>
    </location>
    <ligand>
        <name>Zn(2+)</name>
        <dbReference type="ChEBI" id="CHEBI:29105"/>
        <label>1</label>
    </ligand>
</feature>
<evidence type="ECO:0000256" key="1">
    <source>
        <dbReference type="ARBA" id="ARBA00006272"/>
    </source>
</evidence>
<evidence type="ECO:0000256" key="5">
    <source>
        <dbReference type="ARBA" id="ARBA00022801"/>
    </source>
</evidence>
<keyword evidence="4 8" id="KW-0479">Metal-binding</keyword>
<dbReference type="GO" id="GO:0046872">
    <property type="term" value="F:metal ion binding"/>
    <property type="evidence" value="ECO:0007669"/>
    <property type="project" value="UniProtKB-UniRule"/>
</dbReference>
<feature type="binding site" evidence="8">
    <location>
        <position position="230"/>
    </location>
    <ligand>
        <name>Zn(2+)</name>
        <dbReference type="ChEBI" id="CHEBI:29105"/>
        <label>1</label>
    </ligand>
</feature>
<dbReference type="Pfam" id="PF05343">
    <property type="entry name" value="Peptidase_M42"/>
    <property type="match status" value="1"/>
</dbReference>
<dbReference type="PANTHER" id="PTHR32481:SF6">
    <property type="entry name" value="ENDOGLUCANASE"/>
    <property type="match status" value="1"/>
</dbReference>
<evidence type="ECO:0000256" key="6">
    <source>
        <dbReference type="PIRNR" id="PIRNR001123"/>
    </source>
</evidence>
<dbReference type="PANTHER" id="PTHR32481">
    <property type="entry name" value="AMINOPEPTIDASE"/>
    <property type="match status" value="1"/>
</dbReference>
<dbReference type="AlphaFoldDB" id="A0A7C3J7B1"/>
<dbReference type="Gene3D" id="3.40.630.10">
    <property type="entry name" value="Zn peptidases"/>
    <property type="match status" value="1"/>
</dbReference>
<reference evidence="9" key="1">
    <citation type="journal article" date="2020" name="mSystems">
        <title>Genome- and Community-Level Interaction Insights into Carbon Utilization and Element Cycling Functions of Hydrothermarchaeota in Hydrothermal Sediment.</title>
        <authorList>
            <person name="Zhou Z."/>
            <person name="Liu Y."/>
            <person name="Xu W."/>
            <person name="Pan J."/>
            <person name="Luo Z.H."/>
            <person name="Li M."/>
        </authorList>
    </citation>
    <scope>NUCLEOTIDE SEQUENCE [LARGE SCALE GENOMIC DNA]</scope>
    <source>
        <strain evidence="9">SpSt-464</strain>
    </source>
</reference>
<keyword evidence="3" id="KW-0645">Protease</keyword>
<dbReference type="GO" id="GO:0006508">
    <property type="term" value="P:proteolysis"/>
    <property type="evidence" value="ECO:0007669"/>
    <property type="project" value="UniProtKB-KW"/>
</dbReference>
<dbReference type="GO" id="GO:0004177">
    <property type="term" value="F:aminopeptidase activity"/>
    <property type="evidence" value="ECO:0007669"/>
    <property type="project" value="UniProtKB-UniRule"/>
</dbReference>
<feature type="active site" description="Proton acceptor" evidence="7">
    <location>
        <position position="207"/>
    </location>
</feature>
<sequence length="347" mass="38790">MMKELKEILKILTESIGPSGMEEKSFESVKKILEGEENITISLDKMGNIIIFRKGDRKEKIAFFTHNDEIGLIVTKIDGDYLRFTSVGGYDEKVLLGQEVTVYGEKVVSGIIGATPPHLQKAGESDKLLKYEDLYVDLAMKNKELEKYFKIGDRIILKSEFTELKNDFVCCKSIDNRGSAAAIINILNHIKNLKNIPDLYFVLNAQEETTMVGSLTSCYSINPDIAVVVDVTFAKQPGVESGISYDSIGIGRGSHICSDLYDYITEIAKRENIKYEIEAVPQHSGTDAYAVQTARGGIKTILLSLPIKNMHSPREIVNVKTIDKISKLLSLFVSEVEFEKYGEKIIK</sequence>
<proteinExistence type="inferred from homology"/>
<comment type="caution">
    <text evidence="9">The sequence shown here is derived from an EMBL/GenBank/DDBJ whole genome shotgun (WGS) entry which is preliminary data.</text>
</comment>
<evidence type="ECO:0000256" key="4">
    <source>
        <dbReference type="ARBA" id="ARBA00022723"/>
    </source>
</evidence>
<evidence type="ECO:0000256" key="8">
    <source>
        <dbReference type="PIRSR" id="PIRSR001123-2"/>
    </source>
</evidence>
<dbReference type="InterPro" id="IPR023367">
    <property type="entry name" value="Peptidase_M42_dom2"/>
</dbReference>
<comment type="cofactor">
    <cofactor evidence="8">
        <name>a divalent metal cation</name>
        <dbReference type="ChEBI" id="CHEBI:60240"/>
    </cofactor>
    <text evidence="8">Binds 2 divalent metal cations per subunit.</text>
</comment>
<dbReference type="Gene3D" id="2.40.30.40">
    <property type="entry name" value="Peptidase M42, domain 2"/>
    <property type="match status" value="1"/>
</dbReference>
<dbReference type="InterPro" id="IPR051464">
    <property type="entry name" value="Peptidase_M42_aminopept"/>
</dbReference>
<evidence type="ECO:0000256" key="7">
    <source>
        <dbReference type="PIRSR" id="PIRSR001123-1"/>
    </source>
</evidence>
<name>A0A7C3J7B1_UNCW3</name>
<gene>
    <name evidence="9" type="ORF">ENS15_06685</name>
</gene>
<keyword evidence="2" id="KW-0031">Aminopeptidase</keyword>